<dbReference type="GO" id="GO:0046872">
    <property type="term" value="F:metal ion binding"/>
    <property type="evidence" value="ECO:0007669"/>
    <property type="project" value="InterPro"/>
</dbReference>
<keyword evidence="2" id="KW-0413">Isomerase</keyword>
<gene>
    <name evidence="2" type="ORF">FDA38_34210</name>
</gene>
<dbReference type="InterPro" id="IPR034660">
    <property type="entry name" value="DinB/YfiT-like"/>
</dbReference>
<dbReference type="SUPFAM" id="SSF55718">
    <property type="entry name" value="SCP-like"/>
    <property type="match status" value="1"/>
</dbReference>
<dbReference type="AlphaFoldDB" id="A0A4U3LIJ2"/>
<dbReference type="NCBIfam" id="TIGR03083">
    <property type="entry name" value="maleylpyruvate isomerase family mycothiol-dependent enzyme"/>
    <property type="match status" value="1"/>
</dbReference>
<feature type="domain" description="Mycothiol-dependent maleylpyruvate isomerase metal-binding" evidence="1">
    <location>
        <begin position="12"/>
        <end position="146"/>
    </location>
</feature>
<dbReference type="Pfam" id="PF11716">
    <property type="entry name" value="MDMPI_N"/>
    <property type="match status" value="1"/>
</dbReference>
<name>A0A4U3LIJ2_9ACTN</name>
<dbReference type="InterPro" id="IPR017517">
    <property type="entry name" value="Maleyloyr_isom"/>
</dbReference>
<dbReference type="InterPro" id="IPR036527">
    <property type="entry name" value="SCP2_sterol-bd_dom_sf"/>
</dbReference>
<dbReference type="GO" id="GO:0016853">
    <property type="term" value="F:isomerase activity"/>
    <property type="evidence" value="ECO:0007669"/>
    <property type="project" value="UniProtKB-KW"/>
</dbReference>
<dbReference type="InterPro" id="IPR024344">
    <property type="entry name" value="MDMPI_metal-binding"/>
</dbReference>
<evidence type="ECO:0000313" key="2">
    <source>
        <dbReference type="EMBL" id="TKK75455.1"/>
    </source>
</evidence>
<sequence>MDKGAVVALNEVRATAEQLLALVADLDDATARGDSNLPGWSRGHVITHIANFSEAMTRQVDEALAGRLIEVYDGGRPAREAAIEAGADRSAADLRTHLTQAVTTLLASWDKVSPTDWPLPILHRNSNLSAGLQATWRELTIHTSDLNLGVTPATWSEDFCLHLLDFLRPRTPDNTHLILESKTTTWENGTGEEVKLTGALTDLTAWYAGRPTPGPITGPGPDLLPWP</sequence>
<reference evidence="2 3" key="1">
    <citation type="submission" date="2019-04" db="EMBL/GenBank/DDBJ databases">
        <title>Kribbella sp. NEAU-THZ 27 nov., a novel actinomycete isolated from soil.</title>
        <authorList>
            <person name="Duan L."/>
        </authorList>
    </citation>
    <scope>NUCLEOTIDE SEQUENCE [LARGE SCALE GENOMIC DNA]</scope>
    <source>
        <strain evidence="3">NEAU-THZ27</strain>
    </source>
</reference>
<proteinExistence type="predicted"/>
<dbReference type="EMBL" id="SZPZ01000005">
    <property type="protein sequence ID" value="TKK75455.1"/>
    <property type="molecule type" value="Genomic_DNA"/>
</dbReference>
<organism evidence="2 3">
    <name type="scientific">Kribbella jiaozuonensis</name>
    <dbReference type="NCBI Taxonomy" id="2575441"/>
    <lineage>
        <taxon>Bacteria</taxon>
        <taxon>Bacillati</taxon>
        <taxon>Actinomycetota</taxon>
        <taxon>Actinomycetes</taxon>
        <taxon>Propionibacteriales</taxon>
        <taxon>Kribbellaceae</taxon>
        <taxon>Kribbella</taxon>
    </lineage>
</organism>
<keyword evidence="2" id="KW-0670">Pyruvate</keyword>
<comment type="caution">
    <text evidence="2">The sequence shown here is derived from an EMBL/GenBank/DDBJ whole genome shotgun (WGS) entry which is preliminary data.</text>
</comment>
<protein>
    <submittedName>
        <fullName evidence="2">Maleylpyruvate isomerase family mycothiol-dependent enzyme</fullName>
    </submittedName>
</protein>
<evidence type="ECO:0000259" key="1">
    <source>
        <dbReference type="Pfam" id="PF11716"/>
    </source>
</evidence>
<dbReference type="SUPFAM" id="SSF109854">
    <property type="entry name" value="DinB/YfiT-like putative metalloenzymes"/>
    <property type="match status" value="1"/>
</dbReference>
<accession>A0A4U3LIJ2</accession>
<dbReference type="Gene3D" id="1.20.120.450">
    <property type="entry name" value="dinb family like domain"/>
    <property type="match status" value="1"/>
</dbReference>
<keyword evidence="3" id="KW-1185">Reference proteome</keyword>
<dbReference type="OrthoDB" id="5118203at2"/>
<evidence type="ECO:0000313" key="3">
    <source>
        <dbReference type="Proteomes" id="UP000305836"/>
    </source>
</evidence>
<dbReference type="Proteomes" id="UP000305836">
    <property type="component" value="Unassembled WGS sequence"/>
</dbReference>